<keyword evidence="3" id="KW-1185">Reference proteome</keyword>
<dbReference type="KEGG" id="psco:LY89DRAFT_679509"/>
<accession>A0A194XVV0</accession>
<gene>
    <name evidence="2" type="ORF">LY89DRAFT_679509</name>
</gene>
<dbReference type="OrthoDB" id="3478332at2759"/>
<name>A0A194XVV0_MOLSC</name>
<dbReference type="Proteomes" id="UP000070700">
    <property type="component" value="Unassembled WGS sequence"/>
</dbReference>
<dbReference type="GeneID" id="28823612"/>
<reference evidence="2 3" key="1">
    <citation type="submission" date="2015-10" db="EMBL/GenBank/DDBJ databases">
        <title>Full genome of DAOMC 229536 Phialocephala scopiformis, a fungal endophyte of spruce producing the potent anti-insectan compound rugulosin.</title>
        <authorList>
            <consortium name="DOE Joint Genome Institute"/>
            <person name="Walker A.K."/>
            <person name="Frasz S.L."/>
            <person name="Seifert K.A."/>
            <person name="Miller J.D."/>
            <person name="Mondo S.J."/>
            <person name="Labutti K."/>
            <person name="Lipzen A."/>
            <person name="Dockter R."/>
            <person name="Kennedy M."/>
            <person name="Grigoriev I.V."/>
            <person name="Spatafora J.W."/>
        </authorList>
    </citation>
    <scope>NUCLEOTIDE SEQUENCE [LARGE SCALE GENOMIC DNA]</scope>
    <source>
        <strain evidence="2 3">CBS 120377</strain>
    </source>
</reference>
<keyword evidence="1" id="KW-0732">Signal</keyword>
<feature type="signal peptide" evidence="1">
    <location>
        <begin position="1"/>
        <end position="19"/>
    </location>
</feature>
<dbReference type="RefSeq" id="XP_018078708.1">
    <property type="nucleotide sequence ID" value="XM_018213886.1"/>
</dbReference>
<dbReference type="AlphaFoldDB" id="A0A194XVV0"/>
<dbReference type="InParanoid" id="A0A194XVV0"/>
<evidence type="ECO:0000256" key="1">
    <source>
        <dbReference type="SAM" id="SignalP"/>
    </source>
</evidence>
<feature type="chain" id="PRO_5008268714" evidence="1">
    <location>
        <begin position="20"/>
        <end position="118"/>
    </location>
</feature>
<proteinExistence type="predicted"/>
<evidence type="ECO:0000313" key="2">
    <source>
        <dbReference type="EMBL" id="KUJ24353.1"/>
    </source>
</evidence>
<dbReference type="EMBL" id="KQ947404">
    <property type="protein sequence ID" value="KUJ24353.1"/>
    <property type="molecule type" value="Genomic_DNA"/>
</dbReference>
<sequence>MQFSTAITSLFALLTVATAAPAEEKRQGEFFAVQTYYSAGGCTGTADSEATFNEENLCQPIATVLSTVESVSLISVTDAGCVVHYYTNSDCTEGDTVGVIDHCEQASGPFVATNVICS</sequence>
<protein>
    <submittedName>
        <fullName evidence="2">Uncharacterized protein</fullName>
    </submittedName>
</protein>
<evidence type="ECO:0000313" key="3">
    <source>
        <dbReference type="Proteomes" id="UP000070700"/>
    </source>
</evidence>
<organism evidence="2 3">
    <name type="scientific">Mollisia scopiformis</name>
    <name type="common">Conifer needle endophyte fungus</name>
    <name type="synonym">Phialocephala scopiformis</name>
    <dbReference type="NCBI Taxonomy" id="149040"/>
    <lineage>
        <taxon>Eukaryota</taxon>
        <taxon>Fungi</taxon>
        <taxon>Dikarya</taxon>
        <taxon>Ascomycota</taxon>
        <taxon>Pezizomycotina</taxon>
        <taxon>Leotiomycetes</taxon>
        <taxon>Helotiales</taxon>
        <taxon>Mollisiaceae</taxon>
        <taxon>Mollisia</taxon>
    </lineage>
</organism>